<feature type="transmembrane region" description="Helical" evidence="1">
    <location>
        <begin position="117"/>
        <end position="135"/>
    </location>
</feature>
<keyword evidence="1" id="KW-0472">Membrane</keyword>
<organism evidence="2">
    <name type="scientific">viral metagenome</name>
    <dbReference type="NCBI Taxonomy" id="1070528"/>
    <lineage>
        <taxon>unclassified sequences</taxon>
        <taxon>metagenomes</taxon>
        <taxon>organismal metagenomes</taxon>
    </lineage>
</organism>
<reference evidence="2" key="1">
    <citation type="journal article" date="2020" name="Nature">
        <title>Giant virus diversity and host interactions through global metagenomics.</title>
        <authorList>
            <person name="Schulz F."/>
            <person name="Roux S."/>
            <person name="Paez-Espino D."/>
            <person name="Jungbluth S."/>
            <person name="Walsh D.A."/>
            <person name="Denef V.J."/>
            <person name="McMahon K.D."/>
            <person name="Konstantinidis K.T."/>
            <person name="Eloe-Fadrosh E.A."/>
            <person name="Kyrpides N.C."/>
            <person name="Woyke T."/>
        </authorList>
    </citation>
    <scope>NUCLEOTIDE SEQUENCE</scope>
    <source>
        <strain evidence="2">GVMAG-S-1101169-75</strain>
    </source>
</reference>
<dbReference type="EMBL" id="MN740793">
    <property type="protein sequence ID" value="QHU11988.1"/>
    <property type="molecule type" value="Genomic_DNA"/>
</dbReference>
<keyword evidence="1" id="KW-0812">Transmembrane</keyword>
<feature type="transmembrane region" description="Helical" evidence="1">
    <location>
        <begin position="89"/>
        <end position="111"/>
    </location>
</feature>
<accession>A0A6C0K6U8</accession>
<keyword evidence="1" id="KW-1133">Transmembrane helix</keyword>
<feature type="transmembrane region" description="Helical" evidence="1">
    <location>
        <begin position="12"/>
        <end position="34"/>
    </location>
</feature>
<dbReference type="AlphaFoldDB" id="A0A6C0K6U8"/>
<proteinExistence type="predicted"/>
<evidence type="ECO:0000256" key="1">
    <source>
        <dbReference type="SAM" id="Phobius"/>
    </source>
</evidence>
<protein>
    <submittedName>
        <fullName evidence="2">Uncharacterized protein</fullName>
    </submittedName>
</protein>
<feature type="transmembrane region" description="Helical" evidence="1">
    <location>
        <begin position="40"/>
        <end position="56"/>
    </location>
</feature>
<name>A0A6C0K6U8_9ZZZZ</name>
<sequence>MSQKSKNNPVATFFKLLHLANEIFISFYLLFLGWTKKYDLYFMIYLLLIVVHWILLRNECISSYFEKKAMDSTYVLGSRPYHHPFYDSFLSPGFILFLNWMKILTVAIILLRNLEDPSIVLMSIIVMLLQILNYIRKGSMN</sequence>
<evidence type="ECO:0000313" key="2">
    <source>
        <dbReference type="EMBL" id="QHU11988.1"/>
    </source>
</evidence>